<dbReference type="PANTHER" id="PTHR30231:SF4">
    <property type="entry name" value="PROTEIN NEN2"/>
    <property type="match status" value="1"/>
</dbReference>
<accession>A0A2I1M1S8</accession>
<keyword evidence="5" id="KW-0472">Membrane</keyword>
<dbReference type="InterPro" id="IPR013520">
    <property type="entry name" value="Ribonucl_H"/>
</dbReference>
<evidence type="ECO:0000256" key="5">
    <source>
        <dbReference type="SAM" id="Phobius"/>
    </source>
</evidence>
<dbReference type="SMART" id="SM00479">
    <property type="entry name" value="EXOIII"/>
    <property type="match status" value="1"/>
</dbReference>
<protein>
    <recommendedName>
        <fullName evidence="6">Exonuclease domain-containing protein</fullName>
    </recommendedName>
</protein>
<dbReference type="AlphaFoldDB" id="A0A2I1M1S8"/>
<feature type="region of interest" description="Disordered" evidence="4">
    <location>
        <begin position="282"/>
        <end position="317"/>
    </location>
</feature>
<dbReference type="SUPFAM" id="SSF53098">
    <property type="entry name" value="Ribonuclease H-like"/>
    <property type="match status" value="1"/>
</dbReference>
<reference evidence="7 8" key="1">
    <citation type="submission" date="2017-12" db="EMBL/GenBank/DDBJ databases">
        <title>Phylogenetic diversity of female urinary microbiome.</title>
        <authorList>
            <person name="Thomas-White K."/>
            <person name="Wolfe A.J."/>
        </authorList>
    </citation>
    <scope>NUCLEOTIDE SEQUENCE [LARGE SCALE GENOMIC DNA]</scope>
    <source>
        <strain evidence="7 8">UMB0064</strain>
    </source>
</reference>
<dbReference type="InterPro" id="IPR012337">
    <property type="entry name" value="RNaseH-like_sf"/>
</dbReference>
<dbReference type="EMBL" id="PKGU01000006">
    <property type="protein sequence ID" value="PKZ14057.1"/>
    <property type="molecule type" value="Genomic_DNA"/>
</dbReference>
<dbReference type="GO" id="GO:0008408">
    <property type="term" value="F:3'-5' exonuclease activity"/>
    <property type="evidence" value="ECO:0007669"/>
    <property type="project" value="TreeGrafter"/>
</dbReference>
<dbReference type="InterPro" id="IPR036397">
    <property type="entry name" value="RNaseH_sf"/>
</dbReference>
<evidence type="ECO:0000256" key="4">
    <source>
        <dbReference type="SAM" id="MobiDB-lite"/>
    </source>
</evidence>
<keyword evidence="5" id="KW-0812">Transmembrane</keyword>
<evidence type="ECO:0000313" key="8">
    <source>
        <dbReference type="Proteomes" id="UP000242263"/>
    </source>
</evidence>
<dbReference type="Gene3D" id="3.30.420.10">
    <property type="entry name" value="Ribonuclease H-like superfamily/Ribonuclease H"/>
    <property type="match status" value="1"/>
</dbReference>
<dbReference type="Pfam" id="PF00929">
    <property type="entry name" value="RNase_T"/>
    <property type="match status" value="1"/>
</dbReference>
<evidence type="ECO:0000313" key="7">
    <source>
        <dbReference type="EMBL" id="PKZ14057.1"/>
    </source>
</evidence>
<feature type="domain" description="Exonuclease" evidence="6">
    <location>
        <begin position="120"/>
        <end position="280"/>
    </location>
</feature>
<evidence type="ECO:0000256" key="1">
    <source>
        <dbReference type="ARBA" id="ARBA00022722"/>
    </source>
</evidence>
<keyword evidence="1" id="KW-0540">Nuclease</keyword>
<feature type="transmembrane region" description="Helical" evidence="5">
    <location>
        <begin position="328"/>
        <end position="349"/>
    </location>
</feature>
<organism evidence="7 8">
    <name type="scientific">Alloscardovia omnicolens</name>
    <dbReference type="NCBI Taxonomy" id="419015"/>
    <lineage>
        <taxon>Bacteria</taxon>
        <taxon>Bacillati</taxon>
        <taxon>Actinomycetota</taxon>
        <taxon>Actinomycetes</taxon>
        <taxon>Bifidobacteriales</taxon>
        <taxon>Bifidobacteriaceae</taxon>
        <taxon>Alloscardovia</taxon>
    </lineage>
</organism>
<gene>
    <name evidence="7" type="ORF">CYJ32_07480</name>
</gene>
<dbReference type="Proteomes" id="UP000242263">
    <property type="component" value="Unassembled WGS sequence"/>
</dbReference>
<comment type="caution">
    <text evidence="7">The sequence shown here is derived from an EMBL/GenBank/DDBJ whole genome shotgun (WGS) entry which is preliminary data.</text>
</comment>
<evidence type="ECO:0000256" key="3">
    <source>
        <dbReference type="ARBA" id="ARBA00022839"/>
    </source>
</evidence>
<evidence type="ECO:0000256" key="2">
    <source>
        <dbReference type="ARBA" id="ARBA00022801"/>
    </source>
</evidence>
<keyword evidence="5" id="KW-1133">Transmembrane helix</keyword>
<dbReference type="CDD" id="cd06127">
    <property type="entry name" value="DEDDh"/>
    <property type="match status" value="1"/>
</dbReference>
<keyword evidence="2" id="KW-0378">Hydrolase</keyword>
<proteinExistence type="predicted"/>
<feature type="transmembrane region" description="Helical" evidence="5">
    <location>
        <begin position="355"/>
        <end position="374"/>
    </location>
</feature>
<feature type="transmembrane region" description="Helical" evidence="5">
    <location>
        <begin position="201"/>
        <end position="220"/>
    </location>
</feature>
<evidence type="ECO:0000259" key="6">
    <source>
        <dbReference type="SMART" id="SM00479"/>
    </source>
</evidence>
<dbReference type="RefSeq" id="WP_101541596.1">
    <property type="nucleotide sequence ID" value="NZ_PKGU01000006.1"/>
</dbReference>
<dbReference type="PANTHER" id="PTHR30231">
    <property type="entry name" value="DNA POLYMERASE III SUBUNIT EPSILON"/>
    <property type="match status" value="1"/>
</dbReference>
<keyword evidence="3" id="KW-0269">Exonuclease</keyword>
<name>A0A2I1M1S8_9BIFI</name>
<sequence length="379" mass="43884">MVNYNYYVNLGNKKITFTIPENLITDKYKNVTGSRSKCIKNTLPADSTHPYERITLTDVRRQLIFEIPSQLTNAYNKLQKIADNTPYNIKIETETFENQNRTLHYFTLTPGKITIPNPITRIIVDTETTGLDPAEDELLQIAIIDGNGTTLHNEYYKPEHKTSWPEAQRINHISPQQVKNKAYARFDKNRLQKIFDRAQEIIIYNAPFDLAFLAVLGLKFDTKKVTDTMKEYGHLYHHTRFYKLTDAARESRYTYKAHDALADCHATLAVQQRIDKRKGITIIEQNPKPEPEPSKETTTTVTETTQKKQPKHHHHTQQDGAWSTEVLFIYKIFMSIFSFLALIITLGFLPAPRRATGTLICILLISLGWLIYYIHRPNK</sequence>
<dbReference type="GO" id="GO:0003676">
    <property type="term" value="F:nucleic acid binding"/>
    <property type="evidence" value="ECO:0007669"/>
    <property type="project" value="InterPro"/>
</dbReference>